<proteinExistence type="predicted"/>
<protein>
    <submittedName>
        <fullName evidence="1">Uncharacterized protein</fullName>
    </submittedName>
</protein>
<dbReference type="EMBL" id="GG662474">
    <property type="protein sequence ID" value="EAS03597.2"/>
    <property type="molecule type" value="Genomic_DNA"/>
</dbReference>
<dbReference type="RefSeq" id="XP_001023842.2">
    <property type="nucleotide sequence ID" value="XM_001023842.2"/>
</dbReference>
<dbReference type="InParanoid" id="Q245N6"/>
<keyword evidence="2" id="KW-1185">Reference proteome</keyword>
<reference evidence="2" key="1">
    <citation type="journal article" date="2006" name="PLoS Biol.">
        <title>Macronuclear genome sequence of the ciliate Tetrahymena thermophila, a model eukaryote.</title>
        <authorList>
            <person name="Eisen J.A."/>
            <person name="Coyne R.S."/>
            <person name="Wu M."/>
            <person name="Wu D."/>
            <person name="Thiagarajan M."/>
            <person name="Wortman J.R."/>
            <person name="Badger J.H."/>
            <person name="Ren Q."/>
            <person name="Amedeo P."/>
            <person name="Jones K.M."/>
            <person name="Tallon L.J."/>
            <person name="Delcher A.L."/>
            <person name="Salzberg S.L."/>
            <person name="Silva J.C."/>
            <person name="Haas B.J."/>
            <person name="Majoros W.H."/>
            <person name="Farzad M."/>
            <person name="Carlton J.M."/>
            <person name="Smith R.K. Jr."/>
            <person name="Garg J."/>
            <person name="Pearlman R.E."/>
            <person name="Karrer K.M."/>
            <person name="Sun L."/>
            <person name="Manning G."/>
            <person name="Elde N.C."/>
            <person name="Turkewitz A.P."/>
            <person name="Asai D.J."/>
            <person name="Wilkes D.E."/>
            <person name="Wang Y."/>
            <person name="Cai H."/>
            <person name="Collins K."/>
            <person name="Stewart B.A."/>
            <person name="Lee S.R."/>
            <person name="Wilamowska K."/>
            <person name="Weinberg Z."/>
            <person name="Ruzzo W.L."/>
            <person name="Wloga D."/>
            <person name="Gaertig J."/>
            <person name="Frankel J."/>
            <person name="Tsao C.-C."/>
            <person name="Gorovsky M.A."/>
            <person name="Keeling P.J."/>
            <person name="Waller R.F."/>
            <person name="Patron N.J."/>
            <person name="Cherry J.M."/>
            <person name="Stover N.A."/>
            <person name="Krieger C.J."/>
            <person name="del Toro C."/>
            <person name="Ryder H.F."/>
            <person name="Williamson S.C."/>
            <person name="Barbeau R.A."/>
            <person name="Hamilton E.P."/>
            <person name="Orias E."/>
        </authorList>
    </citation>
    <scope>NUCLEOTIDE SEQUENCE [LARGE SCALE GENOMIC DNA]</scope>
    <source>
        <strain evidence="2">SB210</strain>
    </source>
</reference>
<name>Q245N6_TETTS</name>
<dbReference type="Proteomes" id="UP000009168">
    <property type="component" value="Unassembled WGS sequence"/>
</dbReference>
<evidence type="ECO:0000313" key="2">
    <source>
        <dbReference type="Proteomes" id="UP000009168"/>
    </source>
</evidence>
<accession>Q245N6</accession>
<dbReference type="HOGENOM" id="CLU_1672795_0_0_1"/>
<gene>
    <name evidence="1" type="ORF">TTHERM_00247130</name>
</gene>
<evidence type="ECO:0000313" key="1">
    <source>
        <dbReference type="EMBL" id="EAS03597.2"/>
    </source>
</evidence>
<dbReference type="AlphaFoldDB" id="Q245N6"/>
<organism evidence="1 2">
    <name type="scientific">Tetrahymena thermophila (strain SB210)</name>
    <dbReference type="NCBI Taxonomy" id="312017"/>
    <lineage>
        <taxon>Eukaryota</taxon>
        <taxon>Sar</taxon>
        <taxon>Alveolata</taxon>
        <taxon>Ciliophora</taxon>
        <taxon>Intramacronucleata</taxon>
        <taxon>Oligohymenophorea</taxon>
        <taxon>Hymenostomatida</taxon>
        <taxon>Tetrahymenina</taxon>
        <taxon>Tetrahymenidae</taxon>
        <taxon>Tetrahymena</taxon>
    </lineage>
</organism>
<dbReference type="GeneID" id="7844510"/>
<sequence length="165" mass="19298">MFNGFQNMQRTKEDKEMHMQIKKAPITVKLENGKQKMTSNAEIIKQKAINISYKYLAVFQKPQSFDQIREKQKVQTILMILEKAQILVLFNLISPLLSINKDYSENQVIFRLNKIVRTKLRIENIQINTFLILSYVSSTFASQEENQLQRSIVCSKGIKITQLKQ</sequence>
<dbReference type="KEGG" id="tet:TTHERM_00247130"/>